<dbReference type="InterPro" id="IPR051147">
    <property type="entry name" value="CFAP_domain-containing"/>
</dbReference>
<evidence type="ECO:0000259" key="3">
    <source>
        <dbReference type="Pfam" id="PF13863"/>
    </source>
</evidence>
<dbReference type="InParanoid" id="A0A7R5KC13"/>
<protein>
    <submittedName>
        <fullName evidence="5">Coiled-coil domain-containing protein 42-like isoform X1</fullName>
    </submittedName>
</protein>
<dbReference type="InterPro" id="IPR025252">
    <property type="entry name" value="DUF4200"/>
</dbReference>
<evidence type="ECO:0000313" key="5">
    <source>
        <dbReference type="RefSeq" id="XP_039239276.1"/>
    </source>
</evidence>
<keyword evidence="1 2" id="KW-0175">Coiled coil</keyword>
<dbReference type="GO" id="GO:0005856">
    <property type="term" value="C:cytoskeleton"/>
    <property type="evidence" value="ECO:0007669"/>
    <property type="project" value="UniProtKB-ARBA"/>
</dbReference>
<gene>
    <name evidence="5" type="primary">LOC113985010</name>
</gene>
<keyword evidence="4" id="KW-1185">Reference proteome</keyword>
<name>A0A7R5KC13_9PASS</name>
<dbReference type="PANTHER" id="PTHR21683">
    <property type="entry name" value="COILED-COIL DOMAIN-CONTAINING PROTEIN 42 LIKE-2-LIKE-RELATED"/>
    <property type="match status" value="1"/>
</dbReference>
<feature type="coiled-coil region" evidence="2">
    <location>
        <begin position="227"/>
        <end position="254"/>
    </location>
</feature>
<dbReference type="PANTHER" id="PTHR21683:SF8">
    <property type="entry name" value="COILED-COIL DOMAIN-CONTAINING PROTEIN 42"/>
    <property type="match status" value="1"/>
</dbReference>
<evidence type="ECO:0000256" key="2">
    <source>
        <dbReference type="SAM" id="Coils"/>
    </source>
</evidence>
<sequence>MDIWSHGKMSGYFLNLYRVELPHLFRTIQHSAKELDPACNLEENFCGRELGVREEESPSSFIHLLKTKMEVRLMEKTLAEKDEAFRQRMKVIVERWRALHAKRAQLKDHVQKSGKIIKENEEVRILALKIDSKEREENMQKESELLKAKMKLEALRKEHLKLCKKVQKYSVFKKYLEDVVKISQFEDIVEVASRYALLVRTHKDLLQSQQGHKELTEQDKVLLEQYRAEKEAEMLQYKSKLAQLKLRFDQAQTDIRLWETCWTDIQNRTSKKTKKLWSIKLAIHDLFQSTNMRLNADCKVSVDDSLKQLDMIKQFIQYLKDIHLCGGQEEAPVSSYTDEAKGGLTCPDNEVSVGWEGKEENPTDIVD</sequence>
<reference evidence="5" key="1">
    <citation type="submission" date="2025-08" db="UniProtKB">
        <authorList>
            <consortium name="RefSeq"/>
        </authorList>
    </citation>
    <scope>IDENTIFICATION</scope>
    <source>
        <tissue evidence="5">Muscle</tissue>
    </source>
</reference>
<evidence type="ECO:0000313" key="4">
    <source>
        <dbReference type="Proteomes" id="UP000504627"/>
    </source>
</evidence>
<organism evidence="4 5">
    <name type="scientific">Pipra filicauda</name>
    <name type="common">Wire-tailed manakin</name>
    <dbReference type="NCBI Taxonomy" id="649802"/>
    <lineage>
        <taxon>Eukaryota</taxon>
        <taxon>Metazoa</taxon>
        <taxon>Chordata</taxon>
        <taxon>Craniata</taxon>
        <taxon>Vertebrata</taxon>
        <taxon>Euteleostomi</taxon>
        <taxon>Archelosauria</taxon>
        <taxon>Archosauria</taxon>
        <taxon>Dinosauria</taxon>
        <taxon>Saurischia</taxon>
        <taxon>Theropoda</taxon>
        <taxon>Coelurosauria</taxon>
        <taxon>Aves</taxon>
        <taxon>Neognathae</taxon>
        <taxon>Neoaves</taxon>
        <taxon>Telluraves</taxon>
        <taxon>Australaves</taxon>
        <taxon>Passeriformes</taxon>
        <taxon>Pipridae</taxon>
        <taxon>Pipra</taxon>
    </lineage>
</organism>
<dbReference type="Proteomes" id="UP000504627">
    <property type="component" value="Unplaced"/>
</dbReference>
<dbReference type="GO" id="GO:0007286">
    <property type="term" value="P:spermatid development"/>
    <property type="evidence" value="ECO:0007669"/>
    <property type="project" value="TreeGrafter"/>
</dbReference>
<accession>A0A7R5KC13</accession>
<evidence type="ECO:0000256" key="1">
    <source>
        <dbReference type="ARBA" id="ARBA00023054"/>
    </source>
</evidence>
<proteinExistence type="predicted"/>
<dbReference type="RefSeq" id="XP_039239276.1">
    <property type="nucleotide sequence ID" value="XM_039383342.1"/>
</dbReference>
<dbReference type="Pfam" id="PF13863">
    <property type="entry name" value="DUF4200"/>
    <property type="match status" value="1"/>
</dbReference>
<dbReference type="GeneID" id="113985010"/>
<feature type="domain" description="DUF4200" evidence="3">
    <location>
        <begin position="64"/>
        <end position="181"/>
    </location>
</feature>
<dbReference type="AlphaFoldDB" id="A0A7R5KC13"/>